<sequence length="80" mass="9005">MLTKKAEVKIEFNDLSPEQLKHLFKAESELGKAGVSFDTGYSFGPKIRVWEFDWSLGGADVVFVRFKGNGNAHNKKRSQS</sequence>
<protein>
    <submittedName>
        <fullName evidence="1">Uncharacterized protein</fullName>
    </submittedName>
</protein>
<reference evidence="1" key="1">
    <citation type="journal article" date="2015" name="Nature">
        <title>Complex archaea that bridge the gap between prokaryotes and eukaryotes.</title>
        <authorList>
            <person name="Spang A."/>
            <person name="Saw J.H."/>
            <person name="Jorgensen S.L."/>
            <person name="Zaremba-Niedzwiedzka K."/>
            <person name="Martijn J."/>
            <person name="Lind A.E."/>
            <person name="van Eijk R."/>
            <person name="Schleper C."/>
            <person name="Guy L."/>
            <person name="Ettema T.J."/>
        </authorList>
    </citation>
    <scope>NUCLEOTIDE SEQUENCE</scope>
</reference>
<organism evidence="1">
    <name type="scientific">marine sediment metagenome</name>
    <dbReference type="NCBI Taxonomy" id="412755"/>
    <lineage>
        <taxon>unclassified sequences</taxon>
        <taxon>metagenomes</taxon>
        <taxon>ecological metagenomes</taxon>
    </lineage>
</organism>
<gene>
    <name evidence="1" type="ORF">LCGC14_2348140</name>
</gene>
<dbReference type="AlphaFoldDB" id="A0A0F9EMM3"/>
<dbReference type="EMBL" id="LAZR01034128">
    <property type="protein sequence ID" value="KKL46180.1"/>
    <property type="molecule type" value="Genomic_DNA"/>
</dbReference>
<accession>A0A0F9EMM3</accession>
<name>A0A0F9EMM3_9ZZZZ</name>
<comment type="caution">
    <text evidence="1">The sequence shown here is derived from an EMBL/GenBank/DDBJ whole genome shotgun (WGS) entry which is preliminary data.</text>
</comment>
<evidence type="ECO:0000313" key="1">
    <source>
        <dbReference type="EMBL" id="KKL46180.1"/>
    </source>
</evidence>
<proteinExistence type="predicted"/>